<sequence length="126" mass="14478">MGISSHPSLVSLTLKDFIEGSDEVNNNSSYLWSKVLEAQSKKVEVTKKRMKSRRTRRISMKRRIGCRRGSYGIQRRVRTLKSLIPNSDDSIGLDGLFRETANYILSLQTRVRVMQVMVEVLNESDE</sequence>
<keyword evidence="2" id="KW-0805">Transcription regulation</keyword>
<protein>
    <submittedName>
        <fullName evidence="6">Transcription factor UPBEAT1-like</fullName>
    </submittedName>
</protein>
<dbReference type="STRING" id="3827.A0A1S2XY93"/>
<evidence type="ECO:0000313" key="6">
    <source>
        <dbReference type="RefSeq" id="XP_004496369.1"/>
    </source>
</evidence>
<evidence type="ECO:0000313" key="5">
    <source>
        <dbReference type="Proteomes" id="UP000087171"/>
    </source>
</evidence>
<dbReference type="PaxDb" id="3827-XP_004496369.1"/>
<proteinExistence type="predicted"/>
<evidence type="ECO:0000256" key="2">
    <source>
        <dbReference type="ARBA" id="ARBA00023015"/>
    </source>
</evidence>
<dbReference type="InterPro" id="IPR044660">
    <property type="entry name" value="IBH1-like"/>
</dbReference>
<dbReference type="AlphaFoldDB" id="A0A1S2XY93"/>
<keyword evidence="4" id="KW-0539">Nucleus</keyword>
<evidence type="ECO:0000256" key="3">
    <source>
        <dbReference type="ARBA" id="ARBA00023163"/>
    </source>
</evidence>
<evidence type="ECO:0000256" key="1">
    <source>
        <dbReference type="ARBA" id="ARBA00004123"/>
    </source>
</evidence>
<dbReference type="GO" id="GO:0006355">
    <property type="term" value="P:regulation of DNA-templated transcription"/>
    <property type="evidence" value="ECO:0007669"/>
    <property type="project" value="InterPro"/>
</dbReference>
<comment type="subcellular location">
    <subcellularLocation>
        <location evidence="1">Nucleus</location>
    </subcellularLocation>
</comment>
<name>A0A1S2XY93_CICAR</name>
<keyword evidence="3" id="KW-0804">Transcription</keyword>
<organism evidence="5 6">
    <name type="scientific">Cicer arietinum</name>
    <name type="common">Chickpea</name>
    <name type="synonym">Garbanzo</name>
    <dbReference type="NCBI Taxonomy" id="3827"/>
    <lineage>
        <taxon>Eukaryota</taxon>
        <taxon>Viridiplantae</taxon>
        <taxon>Streptophyta</taxon>
        <taxon>Embryophyta</taxon>
        <taxon>Tracheophyta</taxon>
        <taxon>Spermatophyta</taxon>
        <taxon>Magnoliopsida</taxon>
        <taxon>eudicotyledons</taxon>
        <taxon>Gunneridae</taxon>
        <taxon>Pentapetalae</taxon>
        <taxon>rosids</taxon>
        <taxon>fabids</taxon>
        <taxon>Fabales</taxon>
        <taxon>Fabaceae</taxon>
        <taxon>Papilionoideae</taxon>
        <taxon>50 kb inversion clade</taxon>
        <taxon>NPAAA clade</taxon>
        <taxon>Hologalegina</taxon>
        <taxon>IRL clade</taxon>
        <taxon>Cicereae</taxon>
        <taxon>Cicer</taxon>
    </lineage>
</organism>
<dbReference type="CDD" id="cd11444">
    <property type="entry name" value="bHLH_AtIBH1_like"/>
    <property type="match status" value="1"/>
</dbReference>
<dbReference type="GO" id="GO:0005634">
    <property type="term" value="C:nucleus"/>
    <property type="evidence" value="ECO:0007669"/>
    <property type="project" value="UniProtKB-SubCell"/>
</dbReference>
<dbReference type="eggNOG" id="ENOG502S5A4">
    <property type="taxonomic scope" value="Eukaryota"/>
</dbReference>
<evidence type="ECO:0000256" key="4">
    <source>
        <dbReference type="ARBA" id="ARBA00023242"/>
    </source>
</evidence>
<dbReference type="RefSeq" id="XP_004496369.1">
    <property type="nucleotide sequence ID" value="XM_004496312.3"/>
</dbReference>
<dbReference type="InterPro" id="IPR044549">
    <property type="entry name" value="bHLH_AtIBH1-like"/>
</dbReference>
<keyword evidence="5" id="KW-1185">Reference proteome</keyword>
<dbReference type="PANTHER" id="PTHR33124">
    <property type="entry name" value="TRANSCRIPTION FACTOR IBH1-LIKE 1"/>
    <property type="match status" value="1"/>
</dbReference>
<accession>A0A1S2XY93</accession>
<reference evidence="6" key="2">
    <citation type="submission" date="2025-08" db="UniProtKB">
        <authorList>
            <consortium name="RefSeq"/>
        </authorList>
    </citation>
    <scope>IDENTIFICATION</scope>
    <source>
        <tissue evidence="6">Etiolated seedlings</tissue>
    </source>
</reference>
<gene>
    <name evidence="6" type="primary">LOC101491857</name>
</gene>
<dbReference type="PANTHER" id="PTHR33124:SF39">
    <property type="entry name" value="TRANSCRIPTION FACTOR UPBEAT1"/>
    <property type="match status" value="1"/>
</dbReference>
<reference evidence="5" key="1">
    <citation type="journal article" date="2013" name="Nat. Biotechnol.">
        <title>Draft genome sequence of chickpea (Cicer arietinum) provides a resource for trait improvement.</title>
        <authorList>
            <person name="Varshney R.K."/>
            <person name="Song C."/>
            <person name="Saxena R.K."/>
            <person name="Azam S."/>
            <person name="Yu S."/>
            <person name="Sharpe A.G."/>
            <person name="Cannon S."/>
            <person name="Baek J."/>
            <person name="Rosen B.D."/>
            <person name="Tar'an B."/>
            <person name="Millan T."/>
            <person name="Zhang X."/>
            <person name="Ramsay L.D."/>
            <person name="Iwata A."/>
            <person name="Wang Y."/>
            <person name="Nelson W."/>
            <person name="Farmer A.D."/>
            <person name="Gaur P.M."/>
            <person name="Soderlund C."/>
            <person name="Penmetsa R.V."/>
            <person name="Xu C."/>
            <person name="Bharti A.K."/>
            <person name="He W."/>
            <person name="Winter P."/>
            <person name="Zhao S."/>
            <person name="Hane J.K."/>
            <person name="Carrasquilla-Garcia N."/>
            <person name="Condie J.A."/>
            <person name="Upadhyaya H.D."/>
            <person name="Luo M.C."/>
            <person name="Thudi M."/>
            <person name="Gowda C.L."/>
            <person name="Singh N.P."/>
            <person name="Lichtenzveig J."/>
            <person name="Gali K.K."/>
            <person name="Rubio J."/>
            <person name="Nadarajan N."/>
            <person name="Dolezel J."/>
            <person name="Bansal K.C."/>
            <person name="Xu X."/>
            <person name="Edwards D."/>
            <person name="Zhang G."/>
            <person name="Kahl G."/>
            <person name="Gil J."/>
            <person name="Singh K.B."/>
            <person name="Datta S.K."/>
            <person name="Jackson S.A."/>
            <person name="Wang J."/>
            <person name="Cook D.R."/>
        </authorList>
    </citation>
    <scope>NUCLEOTIDE SEQUENCE [LARGE SCALE GENOMIC DNA]</scope>
    <source>
        <strain evidence="5">cv. CDC Frontier</strain>
    </source>
</reference>
<dbReference type="OrthoDB" id="1935502at2759"/>
<dbReference type="Proteomes" id="UP000087171">
    <property type="component" value="Chromosome Ca4"/>
</dbReference>